<feature type="non-terminal residue" evidence="1">
    <location>
        <position position="131"/>
    </location>
</feature>
<dbReference type="Proteomes" id="UP001057452">
    <property type="component" value="Chromosome 2"/>
</dbReference>
<sequence length="131" mass="14195">SGLANTHHTAGVKGSGSSTSSMSVFPFRAFQLNGHQRHQTCDLLVYSPVRPELMEHSFVFEKTAEKAYSFIKPEACRTFVKHVVSGSAGPRSAPSFSSAYDINHPRSRELIPIPTSDVLDAIVFCSVPATA</sequence>
<comment type="caution">
    <text evidence="1">The sequence shown here is derived from an EMBL/GenBank/DDBJ whole genome shotgun (WGS) entry which is preliminary data.</text>
</comment>
<protein>
    <submittedName>
        <fullName evidence="1">Uncharacterized protein</fullName>
    </submittedName>
</protein>
<reference evidence="1" key="1">
    <citation type="submission" date="2022-05" db="EMBL/GenBank/DDBJ databases">
        <title>Chromosome-level genome of Chaenocephalus aceratus.</title>
        <authorList>
            <person name="Park H."/>
        </authorList>
    </citation>
    <scope>NUCLEOTIDE SEQUENCE</scope>
    <source>
        <strain evidence="1">KU_202001</strain>
    </source>
</reference>
<accession>A0ACB9XV60</accession>
<gene>
    <name evidence="1" type="ORF">KUCAC02_001082</name>
</gene>
<proteinExistence type="predicted"/>
<name>A0ACB9XV60_CHAAC</name>
<organism evidence="1 2">
    <name type="scientific">Chaenocephalus aceratus</name>
    <name type="common">Blackfin icefish</name>
    <name type="synonym">Chaenichthys aceratus</name>
    <dbReference type="NCBI Taxonomy" id="36190"/>
    <lineage>
        <taxon>Eukaryota</taxon>
        <taxon>Metazoa</taxon>
        <taxon>Chordata</taxon>
        <taxon>Craniata</taxon>
        <taxon>Vertebrata</taxon>
        <taxon>Euteleostomi</taxon>
        <taxon>Actinopterygii</taxon>
        <taxon>Neopterygii</taxon>
        <taxon>Teleostei</taxon>
        <taxon>Neoteleostei</taxon>
        <taxon>Acanthomorphata</taxon>
        <taxon>Eupercaria</taxon>
        <taxon>Perciformes</taxon>
        <taxon>Notothenioidei</taxon>
        <taxon>Channichthyidae</taxon>
        <taxon>Chaenocephalus</taxon>
    </lineage>
</organism>
<evidence type="ECO:0000313" key="2">
    <source>
        <dbReference type="Proteomes" id="UP001057452"/>
    </source>
</evidence>
<evidence type="ECO:0000313" key="1">
    <source>
        <dbReference type="EMBL" id="KAI4831545.1"/>
    </source>
</evidence>
<keyword evidence="2" id="KW-1185">Reference proteome</keyword>
<feature type="non-terminal residue" evidence="1">
    <location>
        <position position="1"/>
    </location>
</feature>
<dbReference type="EMBL" id="CM043786">
    <property type="protein sequence ID" value="KAI4831545.1"/>
    <property type="molecule type" value="Genomic_DNA"/>
</dbReference>